<accession>A0A2T0FPQ2</accession>
<feature type="transmembrane region" description="Helical" evidence="7">
    <location>
        <begin position="186"/>
        <end position="206"/>
    </location>
</feature>
<dbReference type="Proteomes" id="UP000238350">
    <property type="component" value="Unassembled WGS sequence"/>
</dbReference>
<feature type="transmembrane region" description="Helical" evidence="7">
    <location>
        <begin position="6"/>
        <end position="23"/>
    </location>
</feature>
<sequence length="260" mass="27475">MIWLLALIMGAVSLIAGLAPLYLHINQREISLVGSGIIIGTAFIIVIPEGMESLSDAGIPLSTAGYAVFIGYMVMYIIDAYFEKPKTSHDRLPSVELHDLSDSSPEPTPKTSGSSLFVAPLSTTSLGMIIHSFADGIALGAASQAESSLQFIVLISILVHKGPAGFGFCTVLRHMGLPEATIKRDVTIFALAAPLAAVATTLLVGASENAQWWTGEGLLFSGGTFLFVAMHIEPDITCKSHLLLVLLGTVFPIVASFFAD</sequence>
<name>A0A2T0FPQ2_9ASCO</name>
<dbReference type="EMBL" id="NDIQ01000022">
    <property type="protein sequence ID" value="PRT56939.1"/>
    <property type="molecule type" value="Genomic_DNA"/>
</dbReference>
<dbReference type="GO" id="GO:0000139">
    <property type="term" value="C:Golgi membrane"/>
    <property type="evidence" value="ECO:0007669"/>
    <property type="project" value="UniProtKB-SubCell"/>
</dbReference>
<reference evidence="8 9" key="1">
    <citation type="submission" date="2017-04" db="EMBL/GenBank/DDBJ databases">
        <title>Genome sequencing of [Candida] sorbophila.</title>
        <authorList>
            <person name="Ahn J.O."/>
        </authorList>
    </citation>
    <scope>NUCLEOTIDE SEQUENCE [LARGE SCALE GENOMIC DNA]</scope>
    <source>
        <strain evidence="8 9">DS02</strain>
    </source>
</reference>
<dbReference type="InterPro" id="IPR045891">
    <property type="entry name" value="ZIP9"/>
</dbReference>
<dbReference type="AlphaFoldDB" id="A0A2T0FPQ2"/>
<evidence type="ECO:0000256" key="6">
    <source>
        <dbReference type="ARBA" id="ARBA00023136"/>
    </source>
</evidence>
<dbReference type="PANTHER" id="PTHR16133:SF0">
    <property type="entry name" value="ZINC_IRON REGULATED TRANSPORTER-RELATED PROTEIN 102B, ISOFORM E"/>
    <property type="match status" value="1"/>
</dbReference>
<dbReference type="RefSeq" id="XP_024666884.1">
    <property type="nucleotide sequence ID" value="XM_024811116.1"/>
</dbReference>
<dbReference type="GeneID" id="36518307"/>
<dbReference type="InterPro" id="IPR003689">
    <property type="entry name" value="ZIP"/>
</dbReference>
<evidence type="ECO:0000256" key="4">
    <source>
        <dbReference type="ARBA" id="ARBA00022989"/>
    </source>
</evidence>
<comment type="subcellular location">
    <subcellularLocation>
        <location evidence="1">Endomembrane system</location>
        <topology evidence="1">Multi-pass membrane protein</topology>
    </subcellularLocation>
    <subcellularLocation>
        <location evidence="2">Golgi apparatus membrane</location>
    </subcellularLocation>
</comment>
<dbReference type="STRING" id="45607.A0A2T0FPQ2"/>
<keyword evidence="4 7" id="KW-1133">Transmembrane helix</keyword>
<feature type="transmembrane region" description="Helical" evidence="7">
    <location>
        <begin position="59"/>
        <end position="82"/>
    </location>
</feature>
<dbReference type="GO" id="GO:0006829">
    <property type="term" value="P:zinc ion transport"/>
    <property type="evidence" value="ECO:0007669"/>
    <property type="project" value="InterPro"/>
</dbReference>
<keyword evidence="5" id="KW-0333">Golgi apparatus</keyword>
<keyword evidence="3 7" id="KW-0812">Transmembrane</keyword>
<dbReference type="OrthoDB" id="19859at2759"/>
<evidence type="ECO:0000256" key="2">
    <source>
        <dbReference type="ARBA" id="ARBA00004394"/>
    </source>
</evidence>
<evidence type="ECO:0000256" key="3">
    <source>
        <dbReference type="ARBA" id="ARBA00022692"/>
    </source>
</evidence>
<dbReference type="GO" id="GO:0046873">
    <property type="term" value="F:metal ion transmembrane transporter activity"/>
    <property type="evidence" value="ECO:0007669"/>
    <property type="project" value="InterPro"/>
</dbReference>
<evidence type="ECO:0000256" key="1">
    <source>
        <dbReference type="ARBA" id="ARBA00004127"/>
    </source>
</evidence>
<feature type="transmembrane region" description="Helical" evidence="7">
    <location>
        <begin position="242"/>
        <end position="259"/>
    </location>
</feature>
<protein>
    <submittedName>
        <fullName evidence="8">Zinc transporter ZIP9</fullName>
    </submittedName>
</protein>
<evidence type="ECO:0000313" key="8">
    <source>
        <dbReference type="EMBL" id="PRT56939.1"/>
    </source>
</evidence>
<proteinExistence type="predicted"/>
<gene>
    <name evidence="8" type="ORF">B9G98_04559</name>
</gene>
<organism evidence="8 9">
    <name type="scientific">Wickerhamiella sorbophila</name>
    <dbReference type="NCBI Taxonomy" id="45607"/>
    <lineage>
        <taxon>Eukaryota</taxon>
        <taxon>Fungi</taxon>
        <taxon>Dikarya</taxon>
        <taxon>Ascomycota</taxon>
        <taxon>Saccharomycotina</taxon>
        <taxon>Dipodascomycetes</taxon>
        <taxon>Dipodascales</taxon>
        <taxon>Trichomonascaceae</taxon>
        <taxon>Wickerhamiella</taxon>
    </lineage>
</organism>
<evidence type="ECO:0000256" key="5">
    <source>
        <dbReference type="ARBA" id="ARBA00023034"/>
    </source>
</evidence>
<feature type="transmembrane region" description="Helical" evidence="7">
    <location>
        <begin position="30"/>
        <end position="47"/>
    </location>
</feature>
<dbReference type="Pfam" id="PF02535">
    <property type="entry name" value="Zip"/>
    <property type="match status" value="1"/>
</dbReference>
<dbReference type="PANTHER" id="PTHR16133">
    <property type="entry name" value="SOLUTE CARRIER FAMILY 39 ZINC TRANSPORTER , MEMBER 9-RELATED"/>
    <property type="match status" value="1"/>
</dbReference>
<evidence type="ECO:0000256" key="7">
    <source>
        <dbReference type="SAM" id="Phobius"/>
    </source>
</evidence>
<feature type="transmembrane region" description="Helical" evidence="7">
    <location>
        <begin position="212"/>
        <end position="230"/>
    </location>
</feature>
<comment type="caution">
    <text evidence="8">The sequence shown here is derived from an EMBL/GenBank/DDBJ whole genome shotgun (WGS) entry which is preliminary data.</text>
</comment>
<keyword evidence="6 7" id="KW-0472">Membrane</keyword>
<keyword evidence="9" id="KW-1185">Reference proteome</keyword>
<evidence type="ECO:0000313" key="9">
    <source>
        <dbReference type="Proteomes" id="UP000238350"/>
    </source>
</evidence>